<gene>
    <name evidence="11" type="primary">mobA_1</name>
    <name evidence="8" type="synonym">mobA</name>
    <name evidence="11" type="ORF">Tchar_00056</name>
</gene>
<comment type="domain">
    <text evidence="8">The N-terminal domain determines nucleotide recognition and specific binding, while the C-terminal domain determines the specific binding to the target protein.</text>
</comment>
<name>A0A554XKT6_9BURK</name>
<feature type="binding site" evidence="8">
    <location>
        <position position="98"/>
    </location>
    <ligand>
        <name>GTP</name>
        <dbReference type="ChEBI" id="CHEBI:37565"/>
    </ligand>
</feature>
<dbReference type="Gene3D" id="3.90.550.10">
    <property type="entry name" value="Spore Coat Polysaccharide Biosynthesis Protein SpsA, Chain A"/>
    <property type="match status" value="1"/>
</dbReference>
<comment type="function">
    <text evidence="8">Transfers a GMP moiety from GTP to Mo-molybdopterin (Mo-MPT) cofactor (Moco or molybdenum cofactor) to form Mo-molybdopterin guanine dinucleotide (Mo-MGD) cofactor.</text>
</comment>
<dbReference type="OrthoDB" id="9788394at2"/>
<feature type="domain" description="MobA-like NTP transferase" evidence="10">
    <location>
        <begin position="50"/>
        <end position="211"/>
    </location>
</feature>
<dbReference type="NCBIfam" id="TIGR02665">
    <property type="entry name" value="molyb_mobA"/>
    <property type="match status" value="1"/>
</dbReference>
<evidence type="ECO:0000256" key="7">
    <source>
        <dbReference type="ARBA" id="ARBA00023150"/>
    </source>
</evidence>
<comment type="cofactor">
    <cofactor evidence="8">
        <name>Mg(2+)</name>
        <dbReference type="ChEBI" id="CHEBI:18420"/>
    </cofactor>
</comment>
<evidence type="ECO:0000313" key="11">
    <source>
        <dbReference type="EMBL" id="TSE36434.1"/>
    </source>
</evidence>
<evidence type="ECO:0000256" key="9">
    <source>
        <dbReference type="SAM" id="MobiDB-lite"/>
    </source>
</evidence>
<dbReference type="PANTHER" id="PTHR19136:SF81">
    <property type="entry name" value="MOLYBDENUM COFACTOR GUANYLYLTRANSFERASE"/>
    <property type="match status" value="1"/>
</dbReference>
<feature type="binding site" evidence="8">
    <location>
        <position position="146"/>
    </location>
    <ligand>
        <name>Mg(2+)</name>
        <dbReference type="ChEBI" id="CHEBI:18420"/>
    </ligand>
</feature>
<dbReference type="PANTHER" id="PTHR19136">
    <property type="entry name" value="MOLYBDENUM COFACTOR GUANYLYLTRANSFERASE"/>
    <property type="match status" value="1"/>
</dbReference>
<dbReference type="AlphaFoldDB" id="A0A554XKT6"/>
<feature type="binding site" evidence="8">
    <location>
        <begin position="53"/>
        <end position="55"/>
    </location>
    <ligand>
        <name>GTP</name>
        <dbReference type="ChEBI" id="CHEBI:37565"/>
    </ligand>
</feature>
<dbReference type="GO" id="GO:0005737">
    <property type="term" value="C:cytoplasm"/>
    <property type="evidence" value="ECO:0007669"/>
    <property type="project" value="UniProtKB-SubCell"/>
</dbReference>
<dbReference type="GO" id="GO:0061603">
    <property type="term" value="F:molybdenum cofactor guanylyltransferase activity"/>
    <property type="evidence" value="ECO:0007669"/>
    <property type="project" value="UniProtKB-EC"/>
</dbReference>
<evidence type="ECO:0000313" key="12">
    <source>
        <dbReference type="Proteomes" id="UP000318294"/>
    </source>
</evidence>
<keyword evidence="2 8" id="KW-0808">Transferase</keyword>
<keyword evidence="3 8" id="KW-0479">Metal-binding</keyword>
<dbReference type="GO" id="GO:0046872">
    <property type="term" value="F:metal ion binding"/>
    <property type="evidence" value="ECO:0007669"/>
    <property type="project" value="UniProtKB-KW"/>
</dbReference>
<keyword evidence="11" id="KW-0548">Nucleotidyltransferase</keyword>
<dbReference type="SUPFAM" id="SSF53448">
    <property type="entry name" value="Nucleotide-diphospho-sugar transferases"/>
    <property type="match status" value="1"/>
</dbReference>
<dbReference type="GO" id="GO:1902758">
    <property type="term" value="P:bis(molybdopterin guanine dinucleotide)molybdenum biosynthetic process"/>
    <property type="evidence" value="ECO:0007669"/>
    <property type="project" value="TreeGrafter"/>
</dbReference>
<dbReference type="InterPro" id="IPR013482">
    <property type="entry name" value="Molybde_CF_guanTrfase"/>
</dbReference>
<evidence type="ECO:0000256" key="2">
    <source>
        <dbReference type="ARBA" id="ARBA00022679"/>
    </source>
</evidence>
<comment type="subunit">
    <text evidence="8">Monomer.</text>
</comment>
<dbReference type="HAMAP" id="MF_00316">
    <property type="entry name" value="MobA"/>
    <property type="match status" value="1"/>
</dbReference>
<feature type="region of interest" description="Disordered" evidence="9">
    <location>
        <begin position="1"/>
        <end position="30"/>
    </location>
</feature>
<feature type="binding site" evidence="8">
    <location>
        <position position="146"/>
    </location>
    <ligand>
        <name>GTP</name>
        <dbReference type="ChEBI" id="CHEBI:37565"/>
    </ligand>
</feature>
<evidence type="ECO:0000256" key="5">
    <source>
        <dbReference type="ARBA" id="ARBA00022842"/>
    </source>
</evidence>
<comment type="similarity">
    <text evidence="8">Belongs to the MobA family.</text>
</comment>
<reference evidence="11 12" key="1">
    <citation type="submission" date="2019-07" db="EMBL/GenBank/DDBJ databases">
        <title>Tepidimonas charontis SPSP-6 draft genome.</title>
        <authorList>
            <person name="Da Costa M.S."/>
            <person name="Froufe H.J.C."/>
            <person name="Egas C."/>
            <person name="Albuquerque L."/>
        </authorList>
    </citation>
    <scope>NUCLEOTIDE SEQUENCE [LARGE SCALE GENOMIC DNA]</scope>
    <source>
        <strain evidence="11 12">SPSP-6</strain>
    </source>
</reference>
<organism evidence="11 12">
    <name type="scientific">Tepidimonas charontis</name>
    <dbReference type="NCBI Taxonomy" id="2267262"/>
    <lineage>
        <taxon>Bacteria</taxon>
        <taxon>Pseudomonadati</taxon>
        <taxon>Pseudomonadota</taxon>
        <taxon>Betaproteobacteria</taxon>
        <taxon>Burkholderiales</taxon>
        <taxon>Tepidimonas</taxon>
    </lineage>
</organism>
<comment type="caution">
    <text evidence="11">The sequence shown here is derived from an EMBL/GenBank/DDBJ whole genome shotgun (WGS) entry which is preliminary data.</text>
</comment>
<comment type="catalytic activity">
    <reaction evidence="8">
        <text>Mo-molybdopterin + GTP + H(+) = Mo-molybdopterin guanine dinucleotide + diphosphate</text>
        <dbReference type="Rhea" id="RHEA:34243"/>
        <dbReference type="ChEBI" id="CHEBI:15378"/>
        <dbReference type="ChEBI" id="CHEBI:33019"/>
        <dbReference type="ChEBI" id="CHEBI:37565"/>
        <dbReference type="ChEBI" id="CHEBI:71302"/>
        <dbReference type="ChEBI" id="CHEBI:71310"/>
        <dbReference type="EC" id="2.7.7.77"/>
    </reaction>
</comment>
<dbReference type="Proteomes" id="UP000318294">
    <property type="component" value="Unassembled WGS sequence"/>
</dbReference>
<dbReference type="EMBL" id="VJON01000001">
    <property type="protein sequence ID" value="TSE36434.1"/>
    <property type="molecule type" value="Genomic_DNA"/>
</dbReference>
<keyword evidence="7 8" id="KW-0501">Molybdenum cofactor biosynthesis</keyword>
<dbReference type="InterPro" id="IPR029044">
    <property type="entry name" value="Nucleotide-diphossugar_trans"/>
</dbReference>
<feature type="binding site" evidence="8">
    <location>
        <position position="66"/>
    </location>
    <ligand>
        <name>GTP</name>
        <dbReference type="ChEBI" id="CHEBI:37565"/>
    </ligand>
</feature>
<keyword evidence="5 8" id="KW-0460">Magnesium</keyword>
<dbReference type="InterPro" id="IPR025877">
    <property type="entry name" value="MobA-like_NTP_Trfase"/>
</dbReference>
<evidence type="ECO:0000256" key="1">
    <source>
        <dbReference type="ARBA" id="ARBA00022490"/>
    </source>
</evidence>
<keyword evidence="6 8" id="KW-0342">GTP-binding</keyword>
<accession>A0A554XKT6</accession>
<evidence type="ECO:0000256" key="4">
    <source>
        <dbReference type="ARBA" id="ARBA00022741"/>
    </source>
</evidence>
<feature type="binding site" evidence="8">
    <location>
        <position position="116"/>
    </location>
    <ligand>
        <name>GTP</name>
        <dbReference type="ChEBI" id="CHEBI:37565"/>
    </ligand>
</feature>
<keyword evidence="1 8" id="KW-0963">Cytoplasm</keyword>
<evidence type="ECO:0000256" key="8">
    <source>
        <dbReference type="HAMAP-Rule" id="MF_00316"/>
    </source>
</evidence>
<dbReference type="GO" id="GO:0005525">
    <property type="term" value="F:GTP binding"/>
    <property type="evidence" value="ECO:0007669"/>
    <property type="project" value="UniProtKB-UniRule"/>
</dbReference>
<evidence type="ECO:0000256" key="6">
    <source>
        <dbReference type="ARBA" id="ARBA00023134"/>
    </source>
</evidence>
<evidence type="ECO:0000256" key="3">
    <source>
        <dbReference type="ARBA" id="ARBA00022723"/>
    </source>
</evidence>
<protein>
    <recommendedName>
        <fullName evidence="8">Molybdenum cofactor guanylyltransferase</fullName>
        <shortName evidence="8">MoCo guanylyltransferase</shortName>
        <ecNumber evidence="8">2.7.7.77</ecNumber>
    </recommendedName>
    <alternativeName>
        <fullName evidence="8">GTP:molybdopterin guanylyltransferase</fullName>
    </alternativeName>
    <alternativeName>
        <fullName evidence="8">Mo-MPT guanylyltransferase</fullName>
    </alternativeName>
    <alternativeName>
        <fullName evidence="8">Molybdopterin guanylyltransferase</fullName>
    </alternativeName>
    <alternativeName>
        <fullName evidence="8">Molybdopterin-guanine dinucleotide synthase</fullName>
        <shortName evidence="8">MGD synthase</shortName>
    </alternativeName>
</protein>
<keyword evidence="12" id="KW-1185">Reference proteome</keyword>
<dbReference type="Pfam" id="PF12804">
    <property type="entry name" value="NTP_transf_3"/>
    <property type="match status" value="1"/>
</dbReference>
<keyword evidence="4 8" id="KW-0547">Nucleotide-binding</keyword>
<feature type="compositionally biased region" description="Basic and acidic residues" evidence="9">
    <location>
        <begin position="1"/>
        <end position="14"/>
    </location>
</feature>
<proteinExistence type="inferred from homology"/>
<comment type="subcellular location">
    <subcellularLocation>
        <location evidence="8">Cytoplasm</location>
    </subcellularLocation>
</comment>
<dbReference type="EC" id="2.7.7.77" evidence="8"/>
<dbReference type="CDD" id="cd02503">
    <property type="entry name" value="MobA"/>
    <property type="match status" value="1"/>
</dbReference>
<sequence>MTPTPADRDRRAPDDALFPPPPTSPAPDAVASAVDAVAEQPWPTPGAVTGVVLAGGRGERMGGVDKGLQTLAGLPLALHALLRLQQQRGGWIGACLINANRNLGAYEAFGVPVWPDLHGDFAGPLAGMAAALTHCETPYVLTVPCDSPRFPLDLADRLCQALMRERADIAMAAAPETDGAVRPQPVFCLLHVGLLGSLLDFLQSGRRKIDAWTRTHRTVVVPFDGPADDPRAFANINTLAELHTLQRDLPLGAGAGA</sequence>
<evidence type="ECO:0000259" key="10">
    <source>
        <dbReference type="Pfam" id="PF12804"/>
    </source>
</evidence>